<evidence type="ECO:0000256" key="2">
    <source>
        <dbReference type="ARBA" id="ARBA00022490"/>
    </source>
</evidence>
<dbReference type="AlphaFoldDB" id="A0AAD9MHS6"/>
<organism evidence="7 8">
    <name type="scientific">Prototheca wickerhamii</name>
    <dbReference type="NCBI Taxonomy" id="3111"/>
    <lineage>
        <taxon>Eukaryota</taxon>
        <taxon>Viridiplantae</taxon>
        <taxon>Chlorophyta</taxon>
        <taxon>core chlorophytes</taxon>
        <taxon>Trebouxiophyceae</taxon>
        <taxon>Chlorellales</taxon>
        <taxon>Chlorellaceae</taxon>
        <taxon>Prototheca</taxon>
    </lineage>
</organism>
<dbReference type="CDD" id="cd00200">
    <property type="entry name" value="WD40"/>
    <property type="match status" value="1"/>
</dbReference>
<dbReference type="Gene3D" id="2.130.10.10">
    <property type="entry name" value="YVTN repeat-like/Quinoprotein amine dehydrogenase"/>
    <property type="match status" value="2"/>
</dbReference>
<dbReference type="Proteomes" id="UP001255856">
    <property type="component" value="Unassembled WGS sequence"/>
</dbReference>
<keyword evidence="3 6" id="KW-0853">WD repeat</keyword>
<proteinExistence type="inferred from homology"/>
<dbReference type="PROSITE" id="PS50294">
    <property type="entry name" value="WD_REPEATS_REGION"/>
    <property type="match status" value="3"/>
</dbReference>
<reference evidence="7" key="1">
    <citation type="submission" date="2021-01" db="EMBL/GenBank/DDBJ databases">
        <authorList>
            <person name="Eckstrom K.M.E."/>
        </authorList>
    </citation>
    <scope>NUCLEOTIDE SEQUENCE</scope>
    <source>
        <strain evidence="7">UVCC 0001</strain>
    </source>
</reference>
<dbReference type="GO" id="GO:0071013">
    <property type="term" value="C:catalytic step 2 spliceosome"/>
    <property type="evidence" value="ECO:0007669"/>
    <property type="project" value="TreeGrafter"/>
</dbReference>
<evidence type="ECO:0000313" key="7">
    <source>
        <dbReference type="EMBL" id="KAK2077282.1"/>
    </source>
</evidence>
<feature type="repeat" description="WD" evidence="6">
    <location>
        <begin position="28"/>
        <end position="61"/>
    </location>
</feature>
<evidence type="ECO:0000256" key="5">
    <source>
        <dbReference type="ARBA" id="ARBA00038145"/>
    </source>
</evidence>
<dbReference type="Pfam" id="PF00400">
    <property type="entry name" value="WD40"/>
    <property type="match status" value="4"/>
</dbReference>
<name>A0AAD9MHS6_PROWI</name>
<feature type="repeat" description="WD" evidence="6">
    <location>
        <begin position="148"/>
        <end position="189"/>
    </location>
</feature>
<protein>
    <submittedName>
        <fullName evidence="7">Uncharacterized protein</fullName>
    </submittedName>
</protein>
<gene>
    <name evidence="7" type="ORF">QBZ16_004916</name>
</gene>
<keyword evidence="4" id="KW-0677">Repeat</keyword>
<comment type="similarity">
    <text evidence="5">Belongs to the WD repeat MORG1 family.</text>
</comment>
<dbReference type="InterPro" id="IPR019775">
    <property type="entry name" value="WD40_repeat_CS"/>
</dbReference>
<evidence type="ECO:0000313" key="8">
    <source>
        <dbReference type="Proteomes" id="UP001255856"/>
    </source>
</evidence>
<comment type="caution">
    <text evidence="7">The sequence shown here is derived from an EMBL/GenBank/DDBJ whole genome shotgun (WGS) entry which is preliminary data.</text>
</comment>
<dbReference type="EMBL" id="JASFZW010000007">
    <property type="protein sequence ID" value="KAK2077282.1"/>
    <property type="molecule type" value="Genomic_DNA"/>
</dbReference>
<feature type="repeat" description="WD" evidence="6">
    <location>
        <begin position="190"/>
        <end position="226"/>
    </location>
</feature>
<dbReference type="InterPro" id="IPR015943">
    <property type="entry name" value="WD40/YVTN_repeat-like_dom_sf"/>
</dbReference>
<dbReference type="GO" id="GO:0000398">
    <property type="term" value="P:mRNA splicing, via spliceosome"/>
    <property type="evidence" value="ECO:0007669"/>
    <property type="project" value="TreeGrafter"/>
</dbReference>
<dbReference type="GO" id="GO:0005737">
    <property type="term" value="C:cytoplasm"/>
    <property type="evidence" value="ECO:0007669"/>
    <property type="project" value="UniProtKB-SubCell"/>
</dbReference>
<evidence type="ECO:0000256" key="6">
    <source>
        <dbReference type="PROSITE-ProRule" id="PRU00221"/>
    </source>
</evidence>
<dbReference type="SMART" id="SM00320">
    <property type="entry name" value="WD40"/>
    <property type="match status" value="4"/>
</dbReference>
<dbReference type="PRINTS" id="PR00320">
    <property type="entry name" value="GPROTEINBRPT"/>
</dbReference>
<evidence type="ECO:0000256" key="4">
    <source>
        <dbReference type="ARBA" id="ARBA00022737"/>
    </source>
</evidence>
<dbReference type="InterPro" id="IPR036322">
    <property type="entry name" value="WD40_repeat_dom_sf"/>
</dbReference>
<dbReference type="PROSITE" id="PS00678">
    <property type="entry name" value="WD_REPEATS_1"/>
    <property type="match status" value="1"/>
</dbReference>
<keyword evidence="8" id="KW-1185">Reference proteome</keyword>
<evidence type="ECO:0000256" key="1">
    <source>
        <dbReference type="ARBA" id="ARBA00004496"/>
    </source>
</evidence>
<dbReference type="PANTHER" id="PTHR22842:SF3">
    <property type="entry name" value="WD REPEAT DOMAIN-CONTAINING PROTEIN 83"/>
    <property type="match status" value="1"/>
</dbReference>
<dbReference type="InterPro" id="IPR001680">
    <property type="entry name" value="WD40_rpt"/>
</dbReference>
<dbReference type="PANTHER" id="PTHR22842">
    <property type="entry name" value="WD40 REPEAT PROTEIN"/>
    <property type="match status" value="1"/>
</dbReference>
<keyword evidence="2" id="KW-0963">Cytoplasm</keyword>
<comment type="subcellular location">
    <subcellularLocation>
        <location evidence="1">Cytoplasm</location>
    </subcellularLocation>
</comment>
<sequence length="226" mass="24555">MAMIFASCGGDRQIFLWDVATGRIIRKLKGHEAVINTVVYGGEDYSILVTGGYDRAVKVWDCRSRSFDPVQVMQDAADSVTHVSVSPNAEILAASVDGCVRRYDVRAGRLYTDTLFAPVTCAVLAHDAAMYAAACMDGTIRLLDRVEGHKHTSTKLEACFMPEDDLILSGSEDGNVFVWDVASGEQRTSFRAHSDTLTSIALQPEGKLLCTASVDGLVKVWVSEEA</sequence>
<dbReference type="InterPro" id="IPR051980">
    <property type="entry name" value="WD_repeat_MORG1"/>
</dbReference>
<evidence type="ECO:0000256" key="3">
    <source>
        <dbReference type="ARBA" id="ARBA00022574"/>
    </source>
</evidence>
<accession>A0AAD9MHS6</accession>
<dbReference type="PROSITE" id="PS50082">
    <property type="entry name" value="WD_REPEATS_2"/>
    <property type="match status" value="4"/>
</dbReference>
<dbReference type="SUPFAM" id="SSF50978">
    <property type="entry name" value="WD40 repeat-like"/>
    <property type="match status" value="1"/>
</dbReference>
<feature type="repeat" description="WD" evidence="6">
    <location>
        <begin position="1"/>
        <end position="27"/>
    </location>
</feature>
<dbReference type="InterPro" id="IPR020472">
    <property type="entry name" value="WD40_PAC1"/>
</dbReference>